<reference evidence="1 2" key="1">
    <citation type="submission" date="2023-03" db="EMBL/GenBank/DDBJ databases">
        <title>Bacillus Genome Sequencing.</title>
        <authorList>
            <person name="Dunlap C."/>
        </authorList>
    </citation>
    <scope>NUCLEOTIDE SEQUENCE [LARGE SCALE GENOMIC DNA]</scope>
    <source>
        <strain evidence="1 2">B-23453</strain>
    </source>
</reference>
<organism evidence="1 2">
    <name type="scientific">Heyndrickxia acidicola</name>
    <dbReference type="NCBI Taxonomy" id="209389"/>
    <lineage>
        <taxon>Bacteria</taxon>
        <taxon>Bacillati</taxon>
        <taxon>Bacillota</taxon>
        <taxon>Bacilli</taxon>
        <taxon>Bacillales</taxon>
        <taxon>Bacillaceae</taxon>
        <taxon>Heyndrickxia</taxon>
    </lineage>
</organism>
<evidence type="ECO:0000313" key="2">
    <source>
        <dbReference type="Proteomes" id="UP001341444"/>
    </source>
</evidence>
<dbReference type="InterPro" id="IPR025454">
    <property type="entry name" value="DUF4275"/>
</dbReference>
<name>A0ABU6MIA9_9BACI</name>
<dbReference type="Pfam" id="PF14101">
    <property type="entry name" value="DUF4275"/>
    <property type="match status" value="1"/>
</dbReference>
<proteinExistence type="predicted"/>
<sequence>MRYKKLQVKEIPKWSGYLREQWRRHFAKHLTKEEQLSIGMDCFLWYLCSWKKVQCYTNEEAIDAFNRQQKKSCTIFYQYTDEAYLIEKAESLAIQELPYCRQHMYYGDIYIMDKEYKWTFVMTHEIACGPYFIQS</sequence>
<evidence type="ECO:0000313" key="1">
    <source>
        <dbReference type="EMBL" id="MED1204413.1"/>
    </source>
</evidence>
<dbReference type="RefSeq" id="WP_066269529.1">
    <property type="nucleotide sequence ID" value="NZ_JARMAB010000022.1"/>
</dbReference>
<comment type="caution">
    <text evidence="1">The sequence shown here is derived from an EMBL/GenBank/DDBJ whole genome shotgun (WGS) entry which is preliminary data.</text>
</comment>
<gene>
    <name evidence="1" type="ORF">P4T90_15295</name>
</gene>
<dbReference type="EMBL" id="JARMAB010000022">
    <property type="protein sequence ID" value="MED1204413.1"/>
    <property type="molecule type" value="Genomic_DNA"/>
</dbReference>
<dbReference type="Proteomes" id="UP001341444">
    <property type="component" value="Unassembled WGS sequence"/>
</dbReference>
<accession>A0ABU6MIA9</accession>
<protein>
    <submittedName>
        <fullName evidence="1">DUF4275 family protein</fullName>
    </submittedName>
</protein>
<keyword evidence="2" id="KW-1185">Reference proteome</keyword>